<dbReference type="GO" id="GO:0005990">
    <property type="term" value="P:lactose catabolic process"/>
    <property type="evidence" value="ECO:0007669"/>
    <property type="project" value="TreeGrafter"/>
</dbReference>
<protein>
    <recommendedName>
        <fullName evidence="5">beta-galactosidase</fullName>
        <ecNumber evidence="5">3.2.1.23</ecNumber>
    </recommendedName>
</protein>
<dbReference type="InterPro" id="IPR006101">
    <property type="entry name" value="Glyco_hydro_2"/>
</dbReference>
<evidence type="ECO:0000259" key="11">
    <source>
        <dbReference type="Pfam" id="PF02837"/>
    </source>
</evidence>
<dbReference type="AlphaFoldDB" id="A0A413VTP7"/>
<evidence type="ECO:0000259" key="10">
    <source>
        <dbReference type="Pfam" id="PF02836"/>
    </source>
</evidence>
<evidence type="ECO:0000256" key="3">
    <source>
        <dbReference type="ARBA" id="ARBA00007401"/>
    </source>
</evidence>
<dbReference type="PANTHER" id="PTHR46323">
    <property type="entry name" value="BETA-GALACTOSIDASE"/>
    <property type="match status" value="1"/>
</dbReference>
<name>A0A413VTP7_9BACE</name>
<dbReference type="EMBL" id="QSGO01000003">
    <property type="protein sequence ID" value="RHB36939.1"/>
    <property type="molecule type" value="Genomic_DNA"/>
</dbReference>
<reference evidence="12 13" key="1">
    <citation type="submission" date="2018-08" db="EMBL/GenBank/DDBJ databases">
        <title>A genome reference for cultivated species of the human gut microbiota.</title>
        <authorList>
            <person name="Zou Y."/>
            <person name="Xue W."/>
            <person name="Luo G."/>
        </authorList>
    </citation>
    <scope>NUCLEOTIDE SEQUENCE [LARGE SCALE GENOMIC DNA]</scope>
    <source>
        <strain evidence="12 13">AM40-30BH</strain>
    </source>
</reference>
<organism evidence="12 13">
    <name type="scientific">Bacteroides nordii</name>
    <dbReference type="NCBI Taxonomy" id="291645"/>
    <lineage>
        <taxon>Bacteria</taxon>
        <taxon>Pseudomonadati</taxon>
        <taxon>Bacteroidota</taxon>
        <taxon>Bacteroidia</taxon>
        <taxon>Bacteroidales</taxon>
        <taxon>Bacteroidaceae</taxon>
        <taxon>Bacteroides</taxon>
    </lineage>
</organism>
<dbReference type="InterPro" id="IPR013783">
    <property type="entry name" value="Ig-like_fold"/>
</dbReference>
<keyword evidence="6" id="KW-0378">Hydrolase</keyword>
<dbReference type="InterPro" id="IPR008979">
    <property type="entry name" value="Galactose-bd-like_sf"/>
</dbReference>
<proteinExistence type="inferred from homology"/>
<comment type="catalytic activity">
    <reaction evidence="1">
        <text>Hydrolysis of terminal non-reducing beta-D-galactose residues in beta-D-galactosides.</text>
        <dbReference type="EC" id="3.2.1.23"/>
    </reaction>
</comment>
<dbReference type="InterPro" id="IPR036156">
    <property type="entry name" value="Beta-gal/glucu_dom_sf"/>
</dbReference>
<evidence type="ECO:0000256" key="2">
    <source>
        <dbReference type="ARBA" id="ARBA00001913"/>
    </source>
</evidence>
<dbReference type="Pfam" id="PF02836">
    <property type="entry name" value="Glyco_hydro_2_C"/>
    <property type="match status" value="1"/>
</dbReference>
<dbReference type="SUPFAM" id="SSF74650">
    <property type="entry name" value="Galactose mutarotase-like"/>
    <property type="match status" value="1"/>
</dbReference>
<dbReference type="PROSITE" id="PS00608">
    <property type="entry name" value="GLYCOSYL_HYDROL_F2_2"/>
    <property type="match status" value="1"/>
</dbReference>
<comment type="subunit">
    <text evidence="4">Monomer.</text>
</comment>
<dbReference type="GO" id="GO:0009341">
    <property type="term" value="C:beta-galactosidase complex"/>
    <property type="evidence" value="ECO:0007669"/>
    <property type="project" value="TreeGrafter"/>
</dbReference>
<keyword evidence="8" id="KW-0326">Glycosidase</keyword>
<evidence type="ECO:0000256" key="4">
    <source>
        <dbReference type="ARBA" id="ARBA00011245"/>
    </source>
</evidence>
<dbReference type="GO" id="GO:0030246">
    <property type="term" value="F:carbohydrate binding"/>
    <property type="evidence" value="ECO:0007669"/>
    <property type="project" value="InterPro"/>
</dbReference>
<dbReference type="InterPro" id="IPR011013">
    <property type="entry name" value="Gal_mutarotase_sf_dom"/>
</dbReference>
<keyword evidence="7" id="KW-0106">Calcium</keyword>
<dbReference type="InterPro" id="IPR014718">
    <property type="entry name" value="GH-type_carb-bd"/>
</dbReference>
<evidence type="ECO:0000313" key="12">
    <source>
        <dbReference type="EMBL" id="RHB36939.1"/>
    </source>
</evidence>
<comment type="cofactor">
    <cofactor evidence="2">
        <name>Ca(2+)</name>
        <dbReference type="ChEBI" id="CHEBI:29108"/>
    </cofactor>
</comment>
<evidence type="ECO:0000256" key="8">
    <source>
        <dbReference type="ARBA" id="ARBA00023295"/>
    </source>
</evidence>
<comment type="similarity">
    <text evidence="3">Belongs to the glycosyl hydrolase 2 family.</text>
</comment>
<evidence type="ECO:0000256" key="5">
    <source>
        <dbReference type="ARBA" id="ARBA00012756"/>
    </source>
</evidence>
<evidence type="ECO:0000256" key="6">
    <source>
        <dbReference type="ARBA" id="ARBA00022801"/>
    </source>
</evidence>
<evidence type="ECO:0000259" key="9">
    <source>
        <dbReference type="Pfam" id="PF00703"/>
    </source>
</evidence>
<dbReference type="InterPro" id="IPR006102">
    <property type="entry name" value="Ig-like_GH2"/>
</dbReference>
<dbReference type="Pfam" id="PF02837">
    <property type="entry name" value="Glyco_hydro_2_N"/>
    <property type="match status" value="1"/>
</dbReference>
<dbReference type="SUPFAM" id="SSF49785">
    <property type="entry name" value="Galactose-binding domain-like"/>
    <property type="match status" value="1"/>
</dbReference>
<dbReference type="SUPFAM" id="SSF49303">
    <property type="entry name" value="beta-Galactosidase/glucuronidase domain"/>
    <property type="match status" value="2"/>
</dbReference>
<evidence type="ECO:0000313" key="13">
    <source>
        <dbReference type="Proteomes" id="UP000284379"/>
    </source>
</evidence>
<dbReference type="GO" id="GO:0004565">
    <property type="term" value="F:beta-galactosidase activity"/>
    <property type="evidence" value="ECO:0007669"/>
    <property type="project" value="UniProtKB-EC"/>
</dbReference>
<dbReference type="InterPro" id="IPR006103">
    <property type="entry name" value="Glyco_hydro_2_cat"/>
</dbReference>
<accession>A0A413VTP7</accession>
<dbReference type="Gene3D" id="3.20.20.80">
    <property type="entry name" value="Glycosidases"/>
    <property type="match status" value="1"/>
</dbReference>
<dbReference type="PRINTS" id="PR00132">
    <property type="entry name" value="GLHYDRLASE2"/>
</dbReference>
<dbReference type="InterPro" id="IPR006104">
    <property type="entry name" value="Glyco_hydro_2_N"/>
</dbReference>
<dbReference type="InterPro" id="IPR023232">
    <property type="entry name" value="Glyco_hydro_2_AS"/>
</dbReference>
<dbReference type="Pfam" id="PF00703">
    <property type="entry name" value="Glyco_hydro_2"/>
    <property type="match status" value="1"/>
</dbReference>
<dbReference type="Gene3D" id="2.60.120.260">
    <property type="entry name" value="Galactose-binding domain-like"/>
    <property type="match status" value="1"/>
</dbReference>
<dbReference type="InterPro" id="IPR050347">
    <property type="entry name" value="Bact_Beta-galactosidase"/>
</dbReference>
<feature type="domain" description="Glycosyl hydrolases family 2 sugar binding" evidence="11">
    <location>
        <begin position="51"/>
        <end position="188"/>
    </location>
</feature>
<dbReference type="Gene3D" id="2.60.40.10">
    <property type="entry name" value="Immunoglobulins"/>
    <property type="match status" value="1"/>
</dbReference>
<dbReference type="PANTHER" id="PTHR46323:SF2">
    <property type="entry name" value="BETA-GALACTOSIDASE"/>
    <property type="match status" value="1"/>
</dbReference>
<feature type="domain" description="Glycoside hydrolase family 2 catalytic" evidence="10">
    <location>
        <begin position="300"/>
        <end position="417"/>
    </location>
</feature>
<evidence type="ECO:0000256" key="1">
    <source>
        <dbReference type="ARBA" id="ARBA00001412"/>
    </source>
</evidence>
<gene>
    <name evidence="12" type="ORF">DW888_05105</name>
</gene>
<dbReference type="RefSeq" id="WP_122201003.1">
    <property type="nucleotide sequence ID" value="NZ_CABJFV010000003.1"/>
</dbReference>
<evidence type="ECO:0000256" key="7">
    <source>
        <dbReference type="ARBA" id="ARBA00022837"/>
    </source>
</evidence>
<dbReference type="Proteomes" id="UP000284379">
    <property type="component" value="Unassembled WGS sequence"/>
</dbReference>
<comment type="caution">
    <text evidence="12">The sequence shown here is derived from an EMBL/GenBank/DDBJ whole genome shotgun (WGS) entry which is preliminary data.</text>
</comment>
<sequence>MKYILAFWFIFLFQAVFAQSTHRRYLSGTGLNHTVMWDFYCSDGNNSRRWSKIEVPSQWELQGFGTYTYGRWYKEKGVKNPSMETGIYRHSFKVPKEYTGQTVQIVFDGVMTDTEVLVNDCVAGPIHQGGFYRFSYDITRLLNFGGKNRLEVRVSKHSANKSVNAAERKADWWLFGGIYRPVWLEIKPKEHIDRVAVNALCDGHLLADVYLSGAKSGYCLLATVENLKSGELLKEHSFQLTDSATFYRLDTQWEDILPWTPESPNLYLLKLKLLNRSGQLLHQHQERIGFRTVEFRPRDGIYVNGVKIVMKGINRHSFHPDGGRTTNKEISVRDALLLKEMNMNAVRSHYPPDTHFLDACDSLGLFVIDELAGWQNAYDENVGKRLQREMIVRDVNHPSIVLWSNGNEGGWNSTLDKHFSDYDPQQRHVIHPWADFNGLDTHHYPAYLTGVARFTNGYNVFMPTEFMHGQYDQGHGAGLEDFWVNYTSHPLFAGGFMWAFSDEAVRRTDQGGRLDSDRFNAPDGIVGPYREREGSVYTVREVWAPIQFRQLYITPSFRGEFAITNTYLYTNLRDCRMNYRLHRYPSPLQKEVDGCCIDSGEVRLPSLAPGETGYAHMQLPSCFWEADVLELEAFGPDGKSLCNWTWPVRYADEYLKREMSSFLTANKNMASLSQCDSLVTLSSNGIAVSFRKSNATIAKVVKEKTHIEVPLTNGPLPVGMKMELVRYSTRLEGNDAVFCAYYRGGVDSIQWRLSASGLLSMDAVLLNRASGGGGFDDAFMDEAVLNLGLTFSYPETACAGMRWFGRGPYRVWKNRVKGTNYAVWQKEYNNTITGESFENLVYPEFKGYHANFYWATVQSRIAPFTVYSSTDGLFLRMFTPQEPFGRQDGINTMPDFPSGDISFLLDIPAIRSFKPISQHGPHSQPGIVRIKKGDEGLSIRLVFDFM</sequence>
<dbReference type="Gene3D" id="2.70.98.10">
    <property type="match status" value="1"/>
</dbReference>
<dbReference type="EC" id="3.2.1.23" evidence="5"/>
<dbReference type="SUPFAM" id="SSF51445">
    <property type="entry name" value="(Trans)glycosidases"/>
    <property type="match status" value="1"/>
</dbReference>
<feature type="domain" description="Glycoside hydrolase family 2 immunoglobulin-like beta-sandwich" evidence="9">
    <location>
        <begin position="239"/>
        <end position="291"/>
    </location>
</feature>
<dbReference type="InterPro" id="IPR017853">
    <property type="entry name" value="GH"/>
</dbReference>